<dbReference type="EMBL" id="CP017708">
    <property type="protein sequence ID" value="AOY78853.1"/>
    <property type="molecule type" value="Genomic_DNA"/>
</dbReference>
<dbReference type="PANTHER" id="PTHR41317:SF1">
    <property type="entry name" value="PD-(D_E)XK NUCLEASE FAMILY TRANSPOSASE"/>
    <property type="match status" value="1"/>
</dbReference>
<proteinExistence type="predicted"/>
<dbReference type="Pfam" id="PF14261">
    <property type="entry name" value="DUF4351"/>
    <property type="match status" value="1"/>
</dbReference>
<feature type="domain" description="DUF4351" evidence="1">
    <location>
        <begin position="278"/>
        <end position="336"/>
    </location>
</feature>
<gene>
    <name evidence="2" type="ORF">BJP36_02015</name>
</gene>
<dbReference type="Proteomes" id="UP000176944">
    <property type="component" value="Chromosome"/>
</dbReference>
<reference evidence="3" key="1">
    <citation type="submission" date="2016-10" db="EMBL/GenBank/DDBJ databases">
        <title>Comparative genomics uncovers the prolific and rare metabolic potential of the cyanobacterial genus Moorea.</title>
        <authorList>
            <person name="Leao T."/>
            <person name="Castelao G."/>
            <person name="Korobeynikov A."/>
            <person name="Monroe E.A."/>
            <person name="Podell S."/>
            <person name="Glukhov E."/>
            <person name="Allen E."/>
            <person name="Gerwick W.H."/>
            <person name="Gerwick L."/>
        </authorList>
    </citation>
    <scope>NUCLEOTIDE SEQUENCE [LARGE SCALE GENOMIC DNA]</scope>
    <source>
        <strain evidence="3">JHB</strain>
    </source>
</reference>
<sequence length="338" mass="39019">MAATHIRFDWAIKKQLRDKANYVVLEGFISELLGEVITIESILESESNRGTQDNKLNRVDILALNSAGELLLVEVQNSSENDYFQRMLFGVSTLITEYLDKGEPYSQVKKVYSINIVYFPLGQGEDYIYQGKLDFIGRHIQDRIEPSNLQKELFKIEQVYQIFPEYYILRVKQFNDVTKNSLDEWIYFLKNSEIKEDFQARGLAQAKENLRIESLPNTEKAAYQKYLEDKRYEISMLEGAEAVGELRGREEGRKEGILEGRQQGIKEGRKQGIEQGIEQGIQQERRASLERILQLRFGTIPSEISGKLQGLDIQQLDTLMARALTASYLDEFSQHLPN</sequence>
<evidence type="ECO:0000313" key="3">
    <source>
        <dbReference type="Proteomes" id="UP000176944"/>
    </source>
</evidence>
<dbReference type="NCBIfam" id="TIGR01784">
    <property type="entry name" value="T_den_put_tspse"/>
    <property type="match status" value="1"/>
</dbReference>
<accession>A0A1D9FU83</accession>
<dbReference type="AlphaFoldDB" id="A0A1D9FU83"/>
<protein>
    <submittedName>
        <fullName evidence="2">Rpn family recombination-promoting nuclease/putative transposase</fullName>
    </submittedName>
</protein>
<dbReference type="InterPro" id="IPR010106">
    <property type="entry name" value="RpnA"/>
</dbReference>
<evidence type="ECO:0000259" key="1">
    <source>
        <dbReference type="Pfam" id="PF14261"/>
    </source>
</evidence>
<dbReference type="PANTHER" id="PTHR41317">
    <property type="entry name" value="PD-(D_E)XK NUCLEASE FAMILY TRANSPOSASE"/>
    <property type="match status" value="1"/>
</dbReference>
<evidence type="ECO:0000313" key="2">
    <source>
        <dbReference type="EMBL" id="AOY78853.1"/>
    </source>
</evidence>
<name>A0A1D9FU83_MOOP1</name>
<dbReference type="Pfam" id="PF12784">
    <property type="entry name" value="PDDEXK_2"/>
    <property type="match status" value="1"/>
</dbReference>
<organism evidence="2 3">
    <name type="scientific">Moorena producens (strain JHB)</name>
    <dbReference type="NCBI Taxonomy" id="1454205"/>
    <lineage>
        <taxon>Bacteria</taxon>
        <taxon>Bacillati</taxon>
        <taxon>Cyanobacteriota</taxon>
        <taxon>Cyanophyceae</taxon>
        <taxon>Coleofasciculales</taxon>
        <taxon>Coleofasciculaceae</taxon>
        <taxon>Moorena</taxon>
    </lineage>
</organism>
<dbReference type="InterPro" id="IPR025587">
    <property type="entry name" value="DUF4351"/>
</dbReference>